<dbReference type="OrthoDB" id="298051at2759"/>
<sequence>MSITQRLKKNGISRDQTIDSQQRIKTERSYKSSNSPDSIYSILSPLNMDQKQRYKLQKKYPAWYLQKLEEKEYIQSMNSSIQKFNPYASTKRANQRAELEPLNVSTIMMDNEKKEPTITQEKIKRFSQMTEEDKINKRSSQTQMLRSLENYKNPQITKQIDRQKNKLGDNFSQHTLTKNETNQPNNKEYYDKSNFNQLSKIKLFNRHQDFSNKFKEDRQLNNQLENTVNQNQKSLDFYDAQKQQVLDFKSDYSQSSQINKGQVSSCFDSEQIDPIVLECIQNGDWRSLLPDDLKDSQINMEDIFENNLDYFLHLICQCACFKCKCGSCKCEAVYKLKLNCFKQSSYFKDFQPKIRYDIQPHITDQIRSLKQTGQQSVNNTTTNQRDYQQYKIEHQKQFPAIQKEHFRSQAPISYHTSYKSQFQNWGQDQGKLDFEYQYTTSNKIRFEGQSSYRDHYGIPFKTQYQQTQQRFHQNKTTSPYSRFAPFIGETSYNTYFKPADESQNIFQNKENKQKEVDITPSYLGQFTSQYQFNHSNRNLPFDCTVRKLKRLWQKQYQQNYQKYQNSKSKICLTEPI</sequence>
<gene>
    <name evidence="2" type="ORF">TTHERM_00268080</name>
</gene>
<protein>
    <submittedName>
        <fullName evidence="2">STOP protein</fullName>
    </submittedName>
</protein>
<dbReference type="RefSeq" id="XP_001015943.3">
    <property type="nucleotide sequence ID" value="XM_001015943.3"/>
</dbReference>
<evidence type="ECO:0000313" key="2">
    <source>
        <dbReference type="EMBL" id="EAR95698.3"/>
    </source>
</evidence>
<feature type="region of interest" description="Disordered" evidence="1">
    <location>
        <begin position="1"/>
        <end position="38"/>
    </location>
</feature>
<proteinExistence type="predicted"/>
<dbReference type="GeneID" id="7843830"/>
<evidence type="ECO:0000313" key="3">
    <source>
        <dbReference type="Proteomes" id="UP000009168"/>
    </source>
</evidence>
<keyword evidence="3" id="KW-1185">Reference proteome</keyword>
<reference evidence="3" key="1">
    <citation type="journal article" date="2006" name="PLoS Biol.">
        <title>Macronuclear genome sequence of the ciliate Tetrahymena thermophila, a model eukaryote.</title>
        <authorList>
            <person name="Eisen J.A."/>
            <person name="Coyne R.S."/>
            <person name="Wu M."/>
            <person name="Wu D."/>
            <person name="Thiagarajan M."/>
            <person name="Wortman J.R."/>
            <person name="Badger J.H."/>
            <person name="Ren Q."/>
            <person name="Amedeo P."/>
            <person name="Jones K.M."/>
            <person name="Tallon L.J."/>
            <person name="Delcher A.L."/>
            <person name="Salzberg S.L."/>
            <person name="Silva J.C."/>
            <person name="Haas B.J."/>
            <person name="Majoros W.H."/>
            <person name="Farzad M."/>
            <person name="Carlton J.M."/>
            <person name="Smith R.K. Jr."/>
            <person name="Garg J."/>
            <person name="Pearlman R.E."/>
            <person name="Karrer K.M."/>
            <person name="Sun L."/>
            <person name="Manning G."/>
            <person name="Elde N.C."/>
            <person name="Turkewitz A.P."/>
            <person name="Asai D.J."/>
            <person name="Wilkes D.E."/>
            <person name="Wang Y."/>
            <person name="Cai H."/>
            <person name="Collins K."/>
            <person name="Stewart B.A."/>
            <person name="Lee S.R."/>
            <person name="Wilamowska K."/>
            <person name="Weinberg Z."/>
            <person name="Ruzzo W.L."/>
            <person name="Wloga D."/>
            <person name="Gaertig J."/>
            <person name="Frankel J."/>
            <person name="Tsao C.-C."/>
            <person name="Gorovsky M.A."/>
            <person name="Keeling P.J."/>
            <person name="Waller R.F."/>
            <person name="Patron N.J."/>
            <person name="Cherry J.M."/>
            <person name="Stover N.A."/>
            <person name="Krieger C.J."/>
            <person name="del Toro C."/>
            <person name="Ryder H.F."/>
            <person name="Williamson S.C."/>
            <person name="Barbeau R.A."/>
            <person name="Hamilton E.P."/>
            <person name="Orias E."/>
        </authorList>
    </citation>
    <scope>NUCLEOTIDE SEQUENCE [LARGE SCALE GENOMIC DNA]</scope>
    <source>
        <strain evidence="3">SB210</strain>
    </source>
</reference>
<dbReference type="AlphaFoldDB" id="I7M186"/>
<dbReference type="EMBL" id="GG662703">
    <property type="protein sequence ID" value="EAR95698.3"/>
    <property type="molecule type" value="Genomic_DNA"/>
</dbReference>
<accession>I7M186</accession>
<organism evidence="2 3">
    <name type="scientific">Tetrahymena thermophila (strain SB210)</name>
    <dbReference type="NCBI Taxonomy" id="312017"/>
    <lineage>
        <taxon>Eukaryota</taxon>
        <taxon>Sar</taxon>
        <taxon>Alveolata</taxon>
        <taxon>Ciliophora</taxon>
        <taxon>Intramacronucleata</taxon>
        <taxon>Oligohymenophorea</taxon>
        <taxon>Hymenostomatida</taxon>
        <taxon>Tetrahymenina</taxon>
        <taxon>Tetrahymenidae</taxon>
        <taxon>Tetrahymena</taxon>
    </lineage>
</organism>
<name>I7M186_TETTS</name>
<dbReference type="InParanoid" id="I7M186"/>
<dbReference type="KEGG" id="tet:TTHERM_00268080"/>
<evidence type="ECO:0000256" key="1">
    <source>
        <dbReference type="SAM" id="MobiDB-lite"/>
    </source>
</evidence>
<dbReference type="Proteomes" id="UP000009168">
    <property type="component" value="Unassembled WGS sequence"/>
</dbReference>
<feature type="compositionally biased region" description="Basic residues" evidence="1">
    <location>
        <begin position="1"/>
        <end position="11"/>
    </location>
</feature>